<dbReference type="PROSITE" id="PS00455">
    <property type="entry name" value="AMP_BINDING"/>
    <property type="match status" value="1"/>
</dbReference>
<accession>A0ABW3RKU1</accession>
<gene>
    <name evidence="4" type="ORF">ACFQ2C_06830</name>
</gene>
<protein>
    <submittedName>
        <fullName evidence="4">AMP-dependent synthetase/ligase</fullName>
    </submittedName>
</protein>
<evidence type="ECO:0000313" key="5">
    <source>
        <dbReference type="Proteomes" id="UP001597205"/>
    </source>
</evidence>
<dbReference type="EMBL" id="JBHTKY010000007">
    <property type="protein sequence ID" value="MFD1165312.1"/>
    <property type="molecule type" value="Genomic_DNA"/>
</dbReference>
<evidence type="ECO:0000259" key="3">
    <source>
        <dbReference type="Pfam" id="PF00501"/>
    </source>
</evidence>
<dbReference type="Proteomes" id="UP001597205">
    <property type="component" value="Unassembled WGS sequence"/>
</dbReference>
<dbReference type="InterPro" id="IPR042099">
    <property type="entry name" value="ANL_N_sf"/>
</dbReference>
<evidence type="ECO:0000256" key="2">
    <source>
        <dbReference type="ARBA" id="ARBA00022840"/>
    </source>
</evidence>
<comment type="caution">
    <text evidence="4">The sequence shown here is derived from an EMBL/GenBank/DDBJ whole genome shotgun (WGS) entry which is preliminary data.</text>
</comment>
<keyword evidence="2" id="KW-0067">ATP-binding</keyword>
<dbReference type="PRINTS" id="PR00154">
    <property type="entry name" value="AMPBINDING"/>
</dbReference>
<sequence>MLWSLRFLSIILKDRILYVMEENLRLFDLALRQVDLFPNLNMFAHKKDGEWKTLTSSEYLEQVNAISKGLIELGVKPNDKVGLIADSSIEWHIVDFAIQQIGAIVVAIYPNISDSDYQFIFNDAEIKLCIVSNKNLFNRLTQLTESIYTLKYIFCIDKHEGIRNWDELKTVGAHIPDSKIEELRANIKHTDLATLIYTSGTTGKPKGVMLTHHNIISNVEAAREITPCKAYDRGLTFLPPCHAYERMVIYTYMYIGITIYIAESLDKIGQNIGEVKPHIMTAVPRILEKVYEKIMKTGLELTGVKRKIFDWAVEVAEKYDPNPENRSFGYNLKLKLAKKLVLDKWYDALGGHLLTVASGSASLQAKLARVFLAAGIPLYEGYGMTEASPLISVNHYLKGIRIGTVGLAVKYVEIKLADDGEILVKGPNVMQGYYKNKEETDKTIIDGWLHTGDIGTWEDGDFLKIIDRKKEMFKISGGKYVVPQPIEKKLLESNYIEQAMVIGDGQKFASAFIVPNYAHLQDWSKNEAPELKGMPKDKFLHEAKVVRKINKEVQLANQHFGNWEQIKKPIILNDEFTIESGELTPTLKMKRKVILEKYRKEFEELYRVD</sequence>
<dbReference type="Pfam" id="PF00501">
    <property type="entry name" value="AMP-binding"/>
    <property type="match status" value="1"/>
</dbReference>
<dbReference type="PANTHER" id="PTHR43272">
    <property type="entry name" value="LONG-CHAIN-FATTY-ACID--COA LIGASE"/>
    <property type="match status" value="1"/>
</dbReference>
<evidence type="ECO:0000256" key="1">
    <source>
        <dbReference type="ARBA" id="ARBA00022741"/>
    </source>
</evidence>
<keyword evidence="1" id="KW-0547">Nucleotide-binding</keyword>
<dbReference type="PANTHER" id="PTHR43272:SF33">
    <property type="entry name" value="AMP-BINDING DOMAIN-CONTAINING PROTEIN-RELATED"/>
    <property type="match status" value="1"/>
</dbReference>
<name>A0ABW3RKU1_9SPHI</name>
<dbReference type="Pfam" id="PF23562">
    <property type="entry name" value="AMP-binding_C_3"/>
    <property type="match status" value="1"/>
</dbReference>
<feature type="domain" description="AMP-dependent synthetase/ligase" evidence="3">
    <location>
        <begin position="45"/>
        <end position="434"/>
    </location>
</feature>
<dbReference type="InterPro" id="IPR000873">
    <property type="entry name" value="AMP-dep_synth/lig_dom"/>
</dbReference>
<dbReference type="CDD" id="cd05907">
    <property type="entry name" value="VL_LC_FACS_like"/>
    <property type="match status" value="1"/>
</dbReference>
<dbReference type="InterPro" id="IPR020845">
    <property type="entry name" value="AMP-binding_CS"/>
</dbReference>
<organism evidence="4 5">
    <name type="scientific">Sphingobacterium daejeonense</name>
    <dbReference type="NCBI Taxonomy" id="371142"/>
    <lineage>
        <taxon>Bacteria</taxon>
        <taxon>Pseudomonadati</taxon>
        <taxon>Bacteroidota</taxon>
        <taxon>Sphingobacteriia</taxon>
        <taxon>Sphingobacteriales</taxon>
        <taxon>Sphingobacteriaceae</taxon>
        <taxon>Sphingobacterium</taxon>
    </lineage>
</organism>
<dbReference type="SUPFAM" id="SSF56801">
    <property type="entry name" value="Acetyl-CoA synthetase-like"/>
    <property type="match status" value="1"/>
</dbReference>
<reference evidence="5" key="1">
    <citation type="journal article" date="2019" name="Int. J. Syst. Evol. Microbiol.">
        <title>The Global Catalogue of Microorganisms (GCM) 10K type strain sequencing project: providing services to taxonomists for standard genome sequencing and annotation.</title>
        <authorList>
            <consortium name="The Broad Institute Genomics Platform"/>
            <consortium name="The Broad Institute Genome Sequencing Center for Infectious Disease"/>
            <person name="Wu L."/>
            <person name="Ma J."/>
        </authorList>
    </citation>
    <scope>NUCLEOTIDE SEQUENCE [LARGE SCALE GENOMIC DNA]</scope>
    <source>
        <strain evidence="5">CCUG 52468</strain>
    </source>
</reference>
<proteinExistence type="predicted"/>
<dbReference type="InterPro" id="IPR020459">
    <property type="entry name" value="AMP-binding"/>
</dbReference>
<dbReference type="RefSeq" id="WP_380895237.1">
    <property type="nucleotide sequence ID" value="NZ_JBHTKY010000007.1"/>
</dbReference>
<keyword evidence="5" id="KW-1185">Reference proteome</keyword>
<evidence type="ECO:0000313" key="4">
    <source>
        <dbReference type="EMBL" id="MFD1165312.1"/>
    </source>
</evidence>
<dbReference type="Gene3D" id="3.40.50.12780">
    <property type="entry name" value="N-terminal domain of ligase-like"/>
    <property type="match status" value="1"/>
</dbReference>